<keyword evidence="6" id="KW-0067">ATP-binding</keyword>
<keyword evidence="13" id="KW-1185">Reference proteome</keyword>
<keyword evidence="6" id="KW-0347">Helicase</keyword>
<feature type="domain" description="Replication factor A C-terminal" evidence="9">
    <location>
        <begin position="1788"/>
        <end position="1897"/>
    </location>
</feature>
<evidence type="ECO:0000259" key="11">
    <source>
        <dbReference type="Pfam" id="PF21530"/>
    </source>
</evidence>
<dbReference type="GO" id="GO:0005524">
    <property type="term" value="F:ATP binding"/>
    <property type="evidence" value="ECO:0007669"/>
    <property type="project" value="UniProtKB-KW"/>
</dbReference>
<evidence type="ECO:0000256" key="3">
    <source>
        <dbReference type="ARBA" id="ARBA00022771"/>
    </source>
</evidence>
<dbReference type="GO" id="GO:0043139">
    <property type="term" value="F:5'-3' DNA helicase activity"/>
    <property type="evidence" value="ECO:0007669"/>
    <property type="project" value="UniProtKB-EC"/>
</dbReference>
<feature type="compositionally biased region" description="Polar residues" evidence="7">
    <location>
        <begin position="28"/>
        <end position="56"/>
    </location>
</feature>
<keyword evidence="6" id="KW-0233">DNA recombination</keyword>
<gene>
    <name evidence="12" type="ORF">SSX86_022489</name>
</gene>
<keyword evidence="6" id="KW-0378">Hydrolase</keyword>
<dbReference type="Pfam" id="PF08646">
    <property type="entry name" value="Rep_fac-A_C"/>
    <property type="match status" value="1"/>
</dbReference>
<evidence type="ECO:0000259" key="9">
    <source>
        <dbReference type="Pfam" id="PF08646"/>
    </source>
</evidence>
<dbReference type="Pfam" id="PF21530">
    <property type="entry name" value="Pif1_2B_dom"/>
    <property type="match status" value="1"/>
</dbReference>
<keyword evidence="4" id="KW-0862">Zinc</keyword>
<dbReference type="FunFam" id="3.40.50.300:FF:002884">
    <property type="entry name" value="ATP-dependent DNA helicase"/>
    <property type="match status" value="1"/>
</dbReference>
<dbReference type="InterPro" id="IPR013955">
    <property type="entry name" value="Rep_factor-A_C"/>
</dbReference>
<dbReference type="InterPro" id="IPR010285">
    <property type="entry name" value="DNA_helicase_pif1-like_DEAD"/>
</dbReference>
<dbReference type="EMBL" id="JBCNJP010000023">
    <property type="protein sequence ID" value="KAK9057653.1"/>
    <property type="molecule type" value="Genomic_DNA"/>
</dbReference>
<dbReference type="GO" id="GO:0008270">
    <property type="term" value="F:zinc ion binding"/>
    <property type="evidence" value="ECO:0007669"/>
    <property type="project" value="UniProtKB-KW"/>
</dbReference>
<sequence length="2385" mass="267166">MSVIPRSRKRNYHALGATGRSVRPEPSASHTAAQPGAFSSCQSAPSVQPGPSSLTTAAQATVRSRLRARNQVPPVLAACEPGLPVGAGPPSLITSAQSAVRSRLAGRNQPTTSRHVASRRRSRNQGAAAALASAADYPYEDLGACDCICEYCGAAFWFRERNQSFPLNERPKYSMCCRLGRVSLPFPVEPPSSLKNLFQNRSFMANIRRYNSMFAMTSFGATIDDSVNHGSGAYVFKVAGQVSHLLGTLCPVGNKQPKFLQLYIYDTMNEVANRMSFFNDNSRNRLSADVVSLLMRILDEHNVLVRLFRTARDMCSVDDLPEFYIRLYHGNNRHPYEAPSNGTLGAIIYDDDPASRDFDIIVHSKAGVPQRVSNLHTSYMSLQYPLLFPYGEHGWAPSLRVPSSSSDGDTRLSMNMFYSYQIHDRPATYTLLLEAGRLFQQYLVDAYICIERNRLDYIQSNQNSLRTEFLSGVHDAISRGDTEGHTIGKRVFLPSSFTGGPRYMYKHYQDALAICRVHGNPQYFITFTCNVKWPEITRELLRTPRLSAQDRVDLIARVFEMKVHSFIAFLKDSKPFGVVTADLYTIEFQKRGLPHCHTLLWVTEPFRVQTPERVDDYICAEVPDKETDPILYRVISESMIHGPCGLARPESPCMQNGKCSKHYPQDYEDYTRFDANGRVRYRRRRNGPSVDKGGILVDNRFVVPYNKVLCTRFEAHINVEHCGWSMLIKYLFKYISKGPDRVKYTVTSTAAQPAANSQSTSSGAAQHIEIDEIQNFVDGRFVCPHEAAWRILNFRIHNRRPAVQALAVHLEGRQNVTFRDRTLLQDVVRNPSSSKSTLTEWLKNNIVDPRGRHLRYIDYLSEYRWACSDKAWFRRRSKKAPSIGRLVYVHPSSGELYFLRMLLNHQKGCSSYQAIRTVSGLLHSTYRAACEALGLIGDDREWTDAFAEASAWATPSEMRYLFTHMLLYCELCNPLRFWNDQWRCMGDDIALNIGRDTNVPLNCIPVGTLQEAILYEVEKLLNSGASFATLADYGLPLPQGNFTALLRNNLLMEERCYDRPALALEHARLRASLNRKQTEIYEAVMHARSSNTQLLLFVYGHGGTGKTYLWASIISGLRSSGDIVLAVAASGVASLLLASGRTAHSRFKLPIEPTEESACYIKKNSPLSQLILEASLIIWDEAPMSDRRCFETLDRTLKDILDQPNLPFGGKSILLGGDFRQTLPVQQRSSKARVISCSLPRSCLWPDFRLIRLTENLRLRRSNMTDSERSAAEHFATWLMAVGDGTLGHNSEVSMPDSKQIQVPPEFIIDYNEGALHELIRFIYDDHTLRFPTPTSLSDKAIVSPRNETANLINQIVLEMTPGNAKTYLSTDSIVPRLNERGDTETLYPTEYLNGLNFQGIPAHDLQLKVNCPVMLIRNINQTCGLCNGTRLLVTQLLDRVVEAEIITGTSVGRRVYIPRIAFVHDNKELPFTFKRRQFPLRLCYAMTINKSQGQSLNKIGIYLPEHVFGHGQLYVAFSRATSPDSVKVVIAPQEGEQPVCKVAEIAHTGSPKPVEGAGIQGLFDASEETALDSLITLMSCYRIEGYGCTRAPSLMRVARHAAAISMDKSTPITPIADNDEIPRFYFNFTAKKDLDKNVNRNETLTDFIGKVDRVTATQTETRGVLTKITLEESSTEKIVVTLWEEIGSRVDVEALNATDNHVIAAITGLRVTKPLGELQLQSTGATVVHINPHIEIARTIAARFGPIEANTPPKTVIFIEKPSERKRRPIASLQNEEASILGKEAYTIEGSITSLETGRPWYYPACPKCSKRVPLSSEEYTCVPCEQTDIKYMYCITATISDGTGSLTATLFGNAVASLVGLSCYDMIKEHGHTDDSQMHDILHSVKGLKRIFQLEKGKRDSRGLRFAVNKPNIAALYDEQGDAIHAMFHKDEAVHLEHKLEILRCYTLTGYTCMFAPRFNRVAPHAAALAIDRNLEAIPLADDFTIPWKYFNFISSEQLANRVLDNRQLTDYIGKVNDLEFAEIERSSTVLRLTLQEPRAEPVVLVLWESIHTTINLDNITQYNREVIVAATALKVVPHPGGLRLQCTAGTRVFVNPGLHIAKDIAKEFRALRNGAPLNKLAIRTVYERYPNPRFPPGQIDITHIGHLYHQNPDAVRDETYMLKCTLTGFSETHPWYTVRCMGCLRRLFQEGTIYSCDKHGDLYVAYSYNIVCMVEDTTGSATITVFERGVLGMIGIRCYDMISIRGFTDANVIPDPIKALIGKQWLFTVNKGERYSGTLLRFLSDDVKPMPVAVLAPGSSFGHAKDNLLHQGTSNTIASADIEGQEQNDSTMDATESLGLPGENEAASTSNPKAKAESAHDHPILDDHMAGPYKKHKTGDSD</sequence>
<accession>A0AAP0CQR0</accession>
<feature type="compositionally biased region" description="Basic residues" evidence="7">
    <location>
        <begin position="1"/>
        <end position="12"/>
    </location>
</feature>
<dbReference type="Proteomes" id="UP001408789">
    <property type="component" value="Unassembled WGS sequence"/>
</dbReference>
<evidence type="ECO:0000256" key="2">
    <source>
        <dbReference type="ARBA" id="ARBA00022723"/>
    </source>
</evidence>
<dbReference type="EC" id="5.6.2.3" evidence="6"/>
<evidence type="ECO:0000313" key="12">
    <source>
        <dbReference type="EMBL" id="KAK9057653.1"/>
    </source>
</evidence>
<dbReference type="PANTHER" id="PTHR10492:SF96">
    <property type="entry name" value="ATP-DEPENDENT DNA HELICASE"/>
    <property type="match status" value="1"/>
</dbReference>
<dbReference type="InterPro" id="IPR012340">
    <property type="entry name" value="NA-bd_OB-fold"/>
</dbReference>
<evidence type="ECO:0000259" key="8">
    <source>
        <dbReference type="Pfam" id="PF05970"/>
    </source>
</evidence>
<name>A0AAP0CQR0_9ASTR</name>
<feature type="domain" description="DNA helicase Pif1-like DEAD-box helicase" evidence="8">
    <location>
        <begin position="1073"/>
        <end position="1289"/>
    </location>
</feature>
<dbReference type="InterPro" id="IPR047192">
    <property type="entry name" value="Euk_RPA1_DBD_C"/>
</dbReference>
<feature type="region of interest" description="Disordered" evidence="7">
    <location>
        <begin position="98"/>
        <end position="123"/>
    </location>
</feature>
<dbReference type="InterPro" id="IPR027417">
    <property type="entry name" value="P-loop_NTPase"/>
</dbReference>
<evidence type="ECO:0000313" key="13">
    <source>
        <dbReference type="Proteomes" id="UP001408789"/>
    </source>
</evidence>
<feature type="region of interest" description="Disordered" evidence="7">
    <location>
        <begin position="2328"/>
        <end position="2385"/>
    </location>
</feature>
<comment type="similarity">
    <text evidence="1">Belongs to the replication factor A protein 1 family.</text>
</comment>
<feature type="compositionally biased region" description="Basic residues" evidence="7">
    <location>
        <begin position="2376"/>
        <end position="2385"/>
    </location>
</feature>
<dbReference type="Pfam" id="PF05970">
    <property type="entry name" value="PIF1"/>
    <property type="match status" value="1"/>
</dbReference>
<dbReference type="GO" id="GO:0006310">
    <property type="term" value="P:DNA recombination"/>
    <property type="evidence" value="ECO:0007669"/>
    <property type="project" value="UniProtKB-KW"/>
</dbReference>
<dbReference type="SUPFAM" id="SSF50249">
    <property type="entry name" value="Nucleic acid-binding proteins"/>
    <property type="match status" value="3"/>
</dbReference>
<comment type="catalytic activity">
    <reaction evidence="6">
        <text>ATP + H2O = ADP + phosphate + H(+)</text>
        <dbReference type="Rhea" id="RHEA:13065"/>
        <dbReference type="ChEBI" id="CHEBI:15377"/>
        <dbReference type="ChEBI" id="CHEBI:15378"/>
        <dbReference type="ChEBI" id="CHEBI:30616"/>
        <dbReference type="ChEBI" id="CHEBI:43474"/>
        <dbReference type="ChEBI" id="CHEBI:456216"/>
        <dbReference type="EC" id="5.6.2.3"/>
    </reaction>
</comment>
<dbReference type="CDD" id="cd04476">
    <property type="entry name" value="RPA1_DBD_C"/>
    <property type="match status" value="1"/>
</dbReference>
<evidence type="ECO:0000259" key="10">
    <source>
        <dbReference type="Pfam" id="PF14214"/>
    </source>
</evidence>
<protein>
    <recommendedName>
        <fullName evidence="6">ATP-dependent DNA helicase</fullName>
        <ecNumber evidence="6">5.6.2.3</ecNumber>
    </recommendedName>
</protein>
<dbReference type="Gene3D" id="2.40.50.140">
    <property type="entry name" value="Nucleic acid-binding proteins"/>
    <property type="match status" value="4"/>
</dbReference>
<dbReference type="InterPro" id="IPR049163">
    <property type="entry name" value="Pif1-like_2B_dom"/>
</dbReference>
<evidence type="ECO:0000256" key="4">
    <source>
        <dbReference type="ARBA" id="ARBA00022833"/>
    </source>
</evidence>
<keyword evidence="5" id="KW-0238">DNA-binding</keyword>
<keyword evidence="3" id="KW-0863">Zinc-finger</keyword>
<comment type="similarity">
    <text evidence="6">Belongs to the helicase family.</text>
</comment>
<feature type="domain" description="Helitron helicase-like" evidence="10">
    <location>
        <begin position="417"/>
        <end position="600"/>
    </location>
</feature>
<reference evidence="12 13" key="1">
    <citation type="submission" date="2024-04" db="EMBL/GenBank/DDBJ databases">
        <title>The reference genome of an endangered Asteraceae, Deinandra increscens subsp. villosa, native to the Central Coast of California.</title>
        <authorList>
            <person name="Guilliams M."/>
            <person name="Hasenstab-Lehman K."/>
            <person name="Meyer R."/>
            <person name="Mcevoy S."/>
        </authorList>
    </citation>
    <scope>NUCLEOTIDE SEQUENCE [LARGE SCALE GENOMIC DNA]</scope>
    <source>
        <tissue evidence="12">Leaf</tissue>
    </source>
</reference>
<evidence type="ECO:0000256" key="1">
    <source>
        <dbReference type="ARBA" id="ARBA00005690"/>
    </source>
</evidence>
<evidence type="ECO:0000256" key="5">
    <source>
        <dbReference type="ARBA" id="ARBA00023125"/>
    </source>
</evidence>
<dbReference type="GO" id="GO:0016787">
    <property type="term" value="F:hydrolase activity"/>
    <property type="evidence" value="ECO:0007669"/>
    <property type="project" value="UniProtKB-KW"/>
</dbReference>
<dbReference type="GO" id="GO:0000723">
    <property type="term" value="P:telomere maintenance"/>
    <property type="evidence" value="ECO:0007669"/>
    <property type="project" value="InterPro"/>
</dbReference>
<evidence type="ECO:0000256" key="7">
    <source>
        <dbReference type="SAM" id="MobiDB-lite"/>
    </source>
</evidence>
<feature type="compositionally biased region" description="Basic and acidic residues" evidence="7">
    <location>
        <begin position="2357"/>
        <end position="2372"/>
    </location>
</feature>
<feature type="domain" description="DNA helicase Pif1-like 2B" evidence="11">
    <location>
        <begin position="1391"/>
        <end position="1437"/>
    </location>
</feature>
<keyword evidence="6" id="KW-0227">DNA damage</keyword>
<keyword evidence="6" id="KW-0547">Nucleotide-binding</keyword>
<proteinExistence type="inferred from homology"/>
<dbReference type="Pfam" id="PF14214">
    <property type="entry name" value="Helitron_like_N"/>
    <property type="match status" value="1"/>
</dbReference>
<keyword evidence="2" id="KW-0479">Metal-binding</keyword>
<dbReference type="InterPro" id="IPR025476">
    <property type="entry name" value="Helitron_helicase-like"/>
</dbReference>
<dbReference type="SUPFAM" id="SSF52540">
    <property type="entry name" value="P-loop containing nucleoside triphosphate hydrolases"/>
    <property type="match status" value="2"/>
</dbReference>
<keyword evidence="6" id="KW-0234">DNA repair</keyword>
<evidence type="ECO:0000256" key="6">
    <source>
        <dbReference type="RuleBase" id="RU363044"/>
    </source>
</evidence>
<dbReference type="GO" id="GO:0006281">
    <property type="term" value="P:DNA repair"/>
    <property type="evidence" value="ECO:0007669"/>
    <property type="project" value="UniProtKB-KW"/>
</dbReference>
<organism evidence="12 13">
    <name type="scientific">Deinandra increscens subsp. villosa</name>
    <dbReference type="NCBI Taxonomy" id="3103831"/>
    <lineage>
        <taxon>Eukaryota</taxon>
        <taxon>Viridiplantae</taxon>
        <taxon>Streptophyta</taxon>
        <taxon>Embryophyta</taxon>
        <taxon>Tracheophyta</taxon>
        <taxon>Spermatophyta</taxon>
        <taxon>Magnoliopsida</taxon>
        <taxon>eudicotyledons</taxon>
        <taxon>Gunneridae</taxon>
        <taxon>Pentapetalae</taxon>
        <taxon>asterids</taxon>
        <taxon>campanulids</taxon>
        <taxon>Asterales</taxon>
        <taxon>Asteraceae</taxon>
        <taxon>Asteroideae</taxon>
        <taxon>Heliantheae alliance</taxon>
        <taxon>Madieae</taxon>
        <taxon>Madiinae</taxon>
        <taxon>Deinandra</taxon>
    </lineage>
</organism>
<dbReference type="Gene3D" id="3.40.50.300">
    <property type="entry name" value="P-loop containing nucleotide triphosphate hydrolases"/>
    <property type="match status" value="1"/>
</dbReference>
<dbReference type="PANTHER" id="PTHR10492">
    <property type="match status" value="1"/>
</dbReference>
<comment type="cofactor">
    <cofactor evidence="6">
        <name>Mg(2+)</name>
        <dbReference type="ChEBI" id="CHEBI:18420"/>
    </cofactor>
</comment>
<dbReference type="GO" id="GO:0003677">
    <property type="term" value="F:DNA binding"/>
    <property type="evidence" value="ECO:0007669"/>
    <property type="project" value="UniProtKB-KW"/>
</dbReference>
<dbReference type="CDD" id="cd18809">
    <property type="entry name" value="SF1_C_RecD"/>
    <property type="match status" value="1"/>
</dbReference>
<feature type="compositionally biased region" description="Polar residues" evidence="7">
    <location>
        <begin position="2328"/>
        <end position="2337"/>
    </location>
</feature>
<feature type="region of interest" description="Disordered" evidence="7">
    <location>
        <begin position="1"/>
        <end position="56"/>
    </location>
</feature>
<comment type="caution">
    <text evidence="12">The sequence shown here is derived from an EMBL/GenBank/DDBJ whole genome shotgun (WGS) entry which is preliminary data.</text>
</comment>